<dbReference type="KEGG" id="oho:Oweho_2705"/>
<protein>
    <recommendedName>
        <fullName evidence="4">DUF3109 family protein</fullName>
    </recommendedName>
</protein>
<reference evidence="2 3" key="1">
    <citation type="journal article" date="2012" name="Stand. Genomic Sci.">
        <title>Genome sequence of the orange-pigmented seawater bacterium Owenweeksia hongkongensis type strain (UST20020801(T)).</title>
        <authorList>
            <person name="Riedel T."/>
            <person name="Held B."/>
            <person name="Nolan M."/>
            <person name="Lucas S."/>
            <person name="Lapidus A."/>
            <person name="Tice H."/>
            <person name="Del Rio T.G."/>
            <person name="Cheng J.F."/>
            <person name="Han C."/>
            <person name="Tapia R."/>
            <person name="Goodwin L.A."/>
            <person name="Pitluck S."/>
            <person name="Liolios K."/>
            <person name="Mavromatis K."/>
            <person name="Pagani I."/>
            <person name="Ivanova N."/>
            <person name="Mikhailova N."/>
            <person name="Pati A."/>
            <person name="Chen A."/>
            <person name="Palaniappan K."/>
            <person name="Rohde M."/>
            <person name="Tindall B.J."/>
            <person name="Detter J.C."/>
            <person name="Goker M."/>
            <person name="Woyke T."/>
            <person name="Bristow J."/>
            <person name="Eisen J.A."/>
            <person name="Markowitz V."/>
            <person name="Hugenholtz P."/>
            <person name="Klenk H.P."/>
            <person name="Kyrpides N.C."/>
        </authorList>
    </citation>
    <scope>NUCLEOTIDE SEQUENCE</scope>
    <source>
        <strain evidence="3">DSM 17368 / JCM 12287 / NRRL B-23963</strain>
    </source>
</reference>
<evidence type="ECO:0000313" key="3">
    <source>
        <dbReference type="Proteomes" id="UP000005631"/>
    </source>
</evidence>
<dbReference type="EMBL" id="CP003156">
    <property type="protein sequence ID" value="AEV33668.1"/>
    <property type="molecule type" value="Genomic_DNA"/>
</dbReference>
<dbReference type="Pfam" id="PF11307">
    <property type="entry name" value="DUF3109"/>
    <property type="match status" value="1"/>
</dbReference>
<organism evidence="2 3">
    <name type="scientific">Owenweeksia hongkongensis (strain DSM 17368 / CIP 108786 / JCM 12287 / NRRL B-23963 / UST20020801)</name>
    <dbReference type="NCBI Taxonomy" id="926562"/>
    <lineage>
        <taxon>Bacteria</taxon>
        <taxon>Pseudomonadati</taxon>
        <taxon>Bacteroidota</taxon>
        <taxon>Flavobacteriia</taxon>
        <taxon>Flavobacteriales</taxon>
        <taxon>Owenweeksiaceae</taxon>
        <taxon>Owenweeksia</taxon>
    </lineage>
</organism>
<dbReference type="InterPro" id="IPR021458">
    <property type="entry name" value="Rv0495c"/>
</dbReference>
<name>G8QZL5_OWEHD</name>
<evidence type="ECO:0008006" key="4">
    <source>
        <dbReference type="Google" id="ProtNLM"/>
    </source>
</evidence>
<dbReference type="AlphaFoldDB" id="G8QZL5"/>
<gene>
    <name evidence="2" type="ordered locus">Oweho_2705</name>
</gene>
<dbReference type="OrthoDB" id="597501at2"/>
<accession>G8QZL5</accession>
<keyword evidence="3" id="KW-1185">Reference proteome</keyword>
<dbReference type="Proteomes" id="UP000005631">
    <property type="component" value="Chromosome"/>
</dbReference>
<dbReference type="STRING" id="926562.Oweho_2705"/>
<evidence type="ECO:0000313" key="2">
    <source>
        <dbReference type="EMBL" id="AEV33668.1"/>
    </source>
</evidence>
<comment type="similarity">
    <text evidence="1">Belongs to the Rv0495c family.</text>
</comment>
<dbReference type="HOGENOM" id="CLU_097451_0_0_10"/>
<dbReference type="eggNOG" id="COG0727">
    <property type="taxonomic scope" value="Bacteria"/>
</dbReference>
<proteinExistence type="inferred from homology"/>
<evidence type="ECO:0000256" key="1">
    <source>
        <dbReference type="ARBA" id="ARBA00093770"/>
    </source>
</evidence>
<sequence>MIAIDKTLISEDILEKAFVCDLSKCKGACCVEGDAGAPLEDSEVLKLEEIYEDVKPYLRKEGVAAIEAQGTSIEDPEDGEWVTPLVSGAECAYVIFDEKGTTKCGIEKAWEEGKVDWRKPVSCHLYPIRITNYPAYDAVNYHKWEICSPACDLGAQLKVPVYKFTKDALVRKYGEDWYKELEEVAEHWPGKI</sequence>
<dbReference type="PATRIC" id="fig|926562.3.peg.2723"/>
<dbReference type="RefSeq" id="WP_014203017.1">
    <property type="nucleotide sequence ID" value="NC_016599.1"/>
</dbReference>